<comment type="caution">
    <text evidence="2">The sequence shown here is derived from an EMBL/GenBank/DDBJ whole genome shotgun (WGS) entry which is preliminary data.</text>
</comment>
<feature type="signal peptide" evidence="1">
    <location>
        <begin position="1"/>
        <end position="28"/>
    </location>
</feature>
<gene>
    <name evidence="2" type="ORF">BT62DRAFT_1004997</name>
</gene>
<dbReference type="RefSeq" id="XP_043040894.1">
    <property type="nucleotide sequence ID" value="XM_043177097.1"/>
</dbReference>
<dbReference type="EMBL" id="MU250532">
    <property type="protein sequence ID" value="KAG7447394.1"/>
    <property type="molecule type" value="Genomic_DNA"/>
</dbReference>
<feature type="chain" id="PRO_5040494834" evidence="1">
    <location>
        <begin position="29"/>
        <end position="230"/>
    </location>
</feature>
<proteinExistence type="predicted"/>
<dbReference type="AlphaFoldDB" id="A0A9P8ATG6"/>
<accession>A0A9P8ATG6</accession>
<keyword evidence="1" id="KW-0732">Signal</keyword>
<evidence type="ECO:0000313" key="2">
    <source>
        <dbReference type="EMBL" id="KAG7447394.1"/>
    </source>
</evidence>
<sequence>MSAILLHVLGRDTSVLAVLCLLSSSISAFPSICPSSWSLSLEVAWKLKIYWPRTGAYRSLRTTNCSNIFVFIALLPHVTSFRSMWRRPAVTRSDFTASYIVLGIQPYGIYVFRASHSSYLAEKFAWQSLEKTWKRTHFQAPQTLDSQDARLTRYDRFELSEVHSVSIRRTIGHCGNYIATVEDSTRLNFGCCSHIYEQTVPPVQPESLKNAAGSIYQYCSARGRNLLEHT</sequence>
<name>A0A9P8ATG6_9AGAR</name>
<dbReference type="Proteomes" id="UP000812287">
    <property type="component" value="Unassembled WGS sequence"/>
</dbReference>
<organism evidence="2 3">
    <name type="scientific">Guyanagaster necrorhizus</name>
    <dbReference type="NCBI Taxonomy" id="856835"/>
    <lineage>
        <taxon>Eukaryota</taxon>
        <taxon>Fungi</taxon>
        <taxon>Dikarya</taxon>
        <taxon>Basidiomycota</taxon>
        <taxon>Agaricomycotina</taxon>
        <taxon>Agaricomycetes</taxon>
        <taxon>Agaricomycetidae</taxon>
        <taxon>Agaricales</taxon>
        <taxon>Marasmiineae</taxon>
        <taxon>Physalacriaceae</taxon>
        <taxon>Guyanagaster</taxon>
    </lineage>
</organism>
<evidence type="ECO:0000313" key="3">
    <source>
        <dbReference type="Proteomes" id="UP000812287"/>
    </source>
</evidence>
<dbReference type="GeneID" id="66099384"/>
<protein>
    <submittedName>
        <fullName evidence="2">Uncharacterized protein</fullName>
    </submittedName>
</protein>
<reference evidence="2" key="1">
    <citation type="submission" date="2020-11" db="EMBL/GenBank/DDBJ databases">
        <title>Adaptations for nitrogen fixation in a non-lichenized fungal sporocarp promotes dispersal by wood-feeding termites.</title>
        <authorList>
            <consortium name="DOE Joint Genome Institute"/>
            <person name="Koch R.A."/>
            <person name="Yoon G."/>
            <person name="Arayal U."/>
            <person name="Lail K."/>
            <person name="Amirebrahimi M."/>
            <person name="Labutti K."/>
            <person name="Lipzen A."/>
            <person name="Riley R."/>
            <person name="Barry K."/>
            <person name="Henrissat B."/>
            <person name="Grigoriev I.V."/>
            <person name="Herr J.R."/>
            <person name="Aime M.C."/>
        </authorList>
    </citation>
    <scope>NUCLEOTIDE SEQUENCE</scope>
    <source>
        <strain evidence="2">MCA 3950</strain>
    </source>
</reference>
<evidence type="ECO:0000256" key="1">
    <source>
        <dbReference type="SAM" id="SignalP"/>
    </source>
</evidence>
<keyword evidence="3" id="KW-1185">Reference proteome</keyword>